<dbReference type="AlphaFoldDB" id="A0A0F8WY23"/>
<feature type="non-terminal residue" evidence="1">
    <location>
        <position position="136"/>
    </location>
</feature>
<sequence>MVDATKSQFLSTDVDKVIRNTTNNTWAIVTAYVSATQLTLSKDIMVDGNEHYEIYNKGCTNRFQINIEDVTDYFGPEEHGVVSVEYPIGTRRNFSIEGDILTIDVRRVSDSKVVEPATNTEVLVKFETRQRVSQLT</sequence>
<gene>
    <name evidence="1" type="ORF">LCGC14_3013190</name>
</gene>
<comment type="caution">
    <text evidence="1">The sequence shown here is derived from an EMBL/GenBank/DDBJ whole genome shotgun (WGS) entry which is preliminary data.</text>
</comment>
<proteinExistence type="predicted"/>
<protein>
    <submittedName>
        <fullName evidence="1">Uncharacterized protein</fullName>
    </submittedName>
</protein>
<dbReference type="EMBL" id="LAZR01062420">
    <property type="protein sequence ID" value="KKK61553.1"/>
    <property type="molecule type" value="Genomic_DNA"/>
</dbReference>
<evidence type="ECO:0000313" key="1">
    <source>
        <dbReference type="EMBL" id="KKK61553.1"/>
    </source>
</evidence>
<organism evidence="1">
    <name type="scientific">marine sediment metagenome</name>
    <dbReference type="NCBI Taxonomy" id="412755"/>
    <lineage>
        <taxon>unclassified sequences</taxon>
        <taxon>metagenomes</taxon>
        <taxon>ecological metagenomes</taxon>
    </lineage>
</organism>
<name>A0A0F8WY23_9ZZZZ</name>
<reference evidence="1" key="1">
    <citation type="journal article" date="2015" name="Nature">
        <title>Complex archaea that bridge the gap between prokaryotes and eukaryotes.</title>
        <authorList>
            <person name="Spang A."/>
            <person name="Saw J.H."/>
            <person name="Jorgensen S.L."/>
            <person name="Zaremba-Niedzwiedzka K."/>
            <person name="Martijn J."/>
            <person name="Lind A.E."/>
            <person name="van Eijk R."/>
            <person name="Schleper C."/>
            <person name="Guy L."/>
            <person name="Ettema T.J."/>
        </authorList>
    </citation>
    <scope>NUCLEOTIDE SEQUENCE</scope>
</reference>
<accession>A0A0F8WY23</accession>